<evidence type="ECO:0000256" key="1">
    <source>
        <dbReference type="ARBA" id="ARBA00004651"/>
    </source>
</evidence>
<dbReference type="CDD" id="cd17329">
    <property type="entry name" value="MFS_MdtH_MDR_like"/>
    <property type="match status" value="1"/>
</dbReference>
<dbReference type="InterPro" id="IPR011701">
    <property type="entry name" value="MFS"/>
</dbReference>
<evidence type="ECO:0000256" key="4">
    <source>
        <dbReference type="ARBA" id="ARBA00022692"/>
    </source>
</evidence>
<dbReference type="PROSITE" id="PS50850">
    <property type="entry name" value="MFS"/>
    <property type="match status" value="1"/>
</dbReference>
<evidence type="ECO:0000256" key="5">
    <source>
        <dbReference type="ARBA" id="ARBA00022989"/>
    </source>
</evidence>
<evidence type="ECO:0000256" key="2">
    <source>
        <dbReference type="ARBA" id="ARBA00022448"/>
    </source>
</evidence>
<dbReference type="Gene3D" id="1.20.1250.20">
    <property type="entry name" value="MFS general substrate transporter like domains"/>
    <property type="match status" value="2"/>
</dbReference>
<dbReference type="InterPro" id="IPR050171">
    <property type="entry name" value="MFS_Transporters"/>
</dbReference>
<feature type="transmembrane region" description="Helical" evidence="7">
    <location>
        <begin position="87"/>
        <end position="106"/>
    </location>
</feature>
<evidence type="ECO:0000313" key="9">
    <source>
        <dbReference type="EMBL" id="KRO08838.1"/>
    </source>
</evidence>
<feature type="transmembrane region" description="Helical" evidence="7">
    <location>
        <begin position="312"/>
        <end position="334"/>
    </location>
</feature>
<comment type="subcellular location">
    <subcellularLocation>
        <location evidence="1">Cell membrane</location>
        <topology evidence="1">Multi-pass membrane protein</topology>
    </subcellularLocation>
</comment>
<keyword evidence="4 7" id="KW-0812">Transmembrane</keyword>
<keyword evidence="10" id="KW-1185">Reference proteome</keyword>
<name>A0ABR5Q722_9LACO</name>
<evidence type="ECO:0000256" key="3">
    <source>
        <dbReference type="ARBA" id="ARBA00022475"/>
    </source>
</evidence>
<evidence type="ECO:0000256" key="7">
    <source>
        <dbReference type="SAM" id="Phobius"/>
    </source>
</evidence>
<organism evidence="9 10">
    <name type="scientific">Paucilactobacillus hokkaidonensis</name>
    <dbReference type="NCBI Taxonomy" id="1193095"/>
    <lineage>
        <taxon>Bacteria</taxon>
        <taxon>Bacillati</taxon>
        <taxon>Bacillota</taxon>
        <taxon>Bacilli</taxon>
        <taxon>Lactobacillales</taxon>
        <taxon>Lactobacillaceae</taxon>
        <taxon>Paucilactobacillus</taxon>
    </lineage>
</organism>
<proteinExistence type="predicted"/>
<dbReference type="PANTHER" id="PTHR23517:SF10">
    <property type="entry name" value="MAJOR FACILITATOR SUPERFAMILY (MFS) PROFILE DOMAIN-CONTAINING PROTEIN"/>
    <property type="match status" value="1"/>
</dbReference>
<dbReference type="Pfam" id="PF07690">
    <property type="entry name" value="MFS_1"/>
    <property type="match status" value="1"/>
</dbReference>
<dbReference type="SUPFAM" id="SSF103473">
    <property type="entry name" value="MFS general substrate transporter"/>
    <property type="match status" value="1"/>
</dbReference>
<dbReference type="InterPro" id="IPR036259">
    <property type="entry name" value="MFS_trans_sf"/>
</dbReference>
<feature type="transmembrane region" description="Helical" evidence="7">
    <location>
        <begin position="217"/>
        <end position="236"/>
    </location>
</feature>
<keyword evidence="5 7" id="KW-1133">Transmembrane helix</keyword>
<sequence>MSQGSFSDNFVKGVAMKQEIRLRWLVIGSFLSSIGTSFIWPLTTIYLHNELHQSLTMIGFVLLLYSGTNVVGSYLSGMLFDRYNPRLLILGGLLVDMAAMVVLIFVNHWPVYPIFLSIIGFFNGWLTTLINSLGTLVHSRDGRYVFNMLYFAANLGIVIGTSIVGFVYHGSVSLMFTLTTILYVFYFIVAARFYYVDTSAIMQKKKTQVAQVKLSKPNATIMWTFFISLGIIWVMYEQWVSNLSVYVTDMGISMALYSLLWTINAALIVLFQMIINWMAHLIKNIFIQVYVGIFFCALSFVILIFAHSYPMFVLAMVVLTVGEATAFPTMPAIVNDLSPLAAKGKYQGLMNAFASAGKAIGPLFGGMIIEGFSYRVLFIVCSLSIALVGVIVIVIVNLQGRKAEYFR</sequence>
<feature type="transmembrane region" description="Helical" evidence="7">
    <location>
        <begin position="149"/>
        <end position="168"/>
    </location>
</feature>
<feature type="transmembrane region" description="Helical" evidence="7">
    <location>
        <begin position="22"/>
        <end position="43"/>
    </location>
</feature>
<feature type="transmembrane region" description="Helical" evidence="7">
    <location>
        <begin position="55"/>
        <end position="75"/>
    </location>
</feature>
<feature type="transmembrane region" description="Helical" evidence="7">
    <location>
        <begin position="375"/>
        <end position="398"/>
    </location>
</feature>
<feature type="domain" description="Major facilitator superfamily (MFS) profile" evidence="8">
    <location>
        <begin position="21"/>
        <end position="401"/>
    </location>
</feature>
<evidence type="ECO:0000259" key="8">
    <source>
        <dbReference type="PROSITE" id="PS50850"/>
    </source>
</evidence>
<comment type="caution">
    <text evidence="9">The sequence shown here is derived from an EMBL/GenBank/DDBJ whole genome shotgun (WGS) entry which is preliminary data.</text>
</comment>
<feature type="transmembrane region" description="Helical" evidence="7">
    <location>
        <begin position="112"/>
        <end position="137"/>
    </location>
</feature>
<gene>
    <name evidence="9" type="ORF">IV59_GL001112</name>
</gene>
<feature type="transmembrane region" description="Helical" evidence="7">
    <location>
        <begin position="285"/>
        <end position="306"/>
    </location>
</feature>
<dbReference type="PANTHER" id="PTHR23517">
    <property type="entry name" value="RESISTANCE PROTEIN MDTM, PUTATIVE-RELATED-RELATED"/>
    <property type="match status" value="1"/>
</dbReference>
<keyword evidence="6 7" id="KW-0472">Membrane</keyword>
<protein>
    <submittedName>
        <fullName evidence="9">MFS family major facilitator transporter</fullName>
    </submittedName>
</protein>
<dbReference type="InterPro" id="IPR020846">
    <property type="entry name" value="MFS_dom"/>
</dbReference>
<evidence type="ECO:0000313" key="10">
    <source>
        <dbReference type="Proteomes" id="UP000051884"/>
    </source>
</evidence>
<reference evidence="9 10" key="1">
    <citation type="journal article" date="2015" name="Genome Announc.">
        <title>Expanding the biotechnology potential of lactobacilli through comparative genomics of 213 strains and associated genera.</title>
        <authorList>
            <person name="Sun Z."/>
            <person name="Harris H.M."/>
            <person name="McCann A."/>
            <person name="Guo C."/>
            <person name="Argimon S."/>
            <person name="Zhang W."/>
            <person name="Yang X."/>
            <person name="Jeffery I.B."/>
            <person name="Cooney J.C."/>
            <person name="Kagawa T.F."/>
            <person name="Liu W."/>
            <person name="Song Y."/>
            <person name="Salvetti E."/>
            <person name="Wrobel A."/>
            <person name="Rasinkangas P."/>
            <person name="Parkhill J."/>
            <person name="Rea M.C."/>
            <person name="O'Sullivan O."/>
            <person name="Ritari J."/>
            <person name="Douillard F.P."/>
            <person name="Paul Ross R."/>
            <person name="Yang R."/>
            <person name="Briner A.E."/>
            <person name="Felis G.E."/>
            <person name="de Vos W.M."/>
            <person name="Barrangou R."/>
            <person name="Klaenhammer T.R."/>
            <person name="Caufield P.W."/>
            <person name="Cui Y."/>
            <person name="Zhang H."/>
            <person name="O'Toole P.W."/>
        </authorList>
    </citation>
    <scope>NUCLEOTIDE SEQUENCE [LARGE SCALE GENOMIC DNA]</scope>
    <source>
        <strain evidence="9 10">DSM 26202</strain>
    </source>
</reference>
<dbReference type="EMBL" id="JQCH01000023">
    <property type="protein sequence ID" value="KRO08838.1"/>
    <property type="molecule type" value="Genomic_DNA"/>
</dbReference>
<feature type="transmembrane region" description="Helical" evidence="7">
    <location>
        <begin position="256"/>
        <end position="278"/>
    </location>
</feature>
<accession>A0ABR5Q722</accession>
<feature type="transmembrane region" description="Helical" evidence="7">
    <location>
        <begin position="346"/>
        <end position="369"/>
    </location>
</feature>
<keyword evidence="2" id="KW-0813">Transport</keyword>
<feature type="transmembrane region" description="Helical" evidence="7">
    <location>
        <begin position="174"/>
        <end position="196"/>
    </location>
</feature>
<evidence type="ECO:0000256" key="6">
    <source>
        <dbReference type="ARBA" id="ARBA00023136"/>
    </source>
</evidence>
<dbReference type="Proteomes" id="UP000051884">
    <property type="component" value="Unassembled WGS sequence"/>
</dbReference>
<keyword evidence="3" id="KW-1003">Cell membrane</keyword>